<name>A0A7R9IXN3_TIMCA</name>
<dbReference type="Gene3D" id="1.20.58.2190">
    <property type="match status" value="1"/>
</dbReference>
<dbReference type="EMBL" id="OE179460">
    <property type="protein sequence ID" value="CAD7568874.1"/>
    <property type="molecule type" value="Genomic_DNA"/>
</dbReference>
<reference evidence="1" key="1">
    <citation type="submission" date="2020-11" db="EMBL/GenBank/DDBJ databases">
        <authorList>
            <person name="Tran Van P."/>
        </authorList>
    </citation>
    <scope>NUCLEOTIDE SEQUENCE</scope>
</reference>
<gene>
    <name evidence="1" type="ORF">TCMB3V08_LOCUS1626</name>
</gene>
<organism evidence="1">
    <name type="scientific">Timema californicum</name>
    <name type="common">California timema</name>
    <name type="synonym">Walking stick</name>
    <dbReference type="NCBI Taxonomy" id="61474"/>
    <lineage>
        <taxon>Eukaryota</taxon>
        <taxon>Metazoa</taxon>
        <taxon>Ecdysozoa</taxon>
        <taxon>Arthropoda</taxon>
        <taxon>Hexapoda</taxon>
        <taxon>Insecta</taxon>
        <taxon>Pterygota</taxon>
        <taxon>Neoptera</taxon>
        <taxon>Polyneoptera</taxon>
        <taxon>Phasmatodea</taxon>
        <taxon>Timematodea</taxon>
        <taxon>Timematoidea</taxon>
        <taxon>Timematidae</taxon>
        <taxon>Timema</taxon>
    </lineage>
</organism>
<dbReference type="AlphaFoldDB" id="A0A7R9IXN3"/>
<protein>
    <submittedName>
        <fullName evidence="1">(California timema) hypothetical protein</fullName>
    </submittedName>
</protein>
<evidence type="ECO:0000313" key="1">
    <source>
        <dbReference type="EMBL" id="CAD7568874.1"/>
    </source>
</evidence>
<sequence length="123" mass="13936">MPHHSSLTLVPFFIKGYIREFLCLVPHNQKFCFSETADVLHRSASTKEDFSGYRAASAWNAIGAYAGNLLAQPWRKEYREMKILQNGSDSNDLTCRPQSSSHVRVKDLVTLGSRNRTSILFVT</sequence>
<accession>A0A7R9IXN3</accession>
<proteinExistence type="predicted"/>